<evidence type="ECO:0000313" key="14">
    <source>
        <dbReference type="Proteomes" id="UP000824469"/>
    </source>
</evidence>
<dbReference type="InterPro" id="IPR011051">
    <property type="entry name" value="RmlC_Cupin_sf"/>
</dbReference>
<feature type="disulfide bond" evidence="10">
    <location>
        <begin position="37"/>
        <end position="52"/>
    </location>
</feature>
<feature type="binding site" evidence="9">
    <location>
        <position position="116"/>
    </location>
    <ligand>
        <name>Mn(2+)</name>
        <dbReference type="ChEBI" id="CHEBI:29035"/>
    </ligand>
</feature>
<evidence type="ECO:0000256" key="6">
    <source>
        <dbReference type="ARBA" id="ARBA00023157"/>
    </source>
</evidence>
<dbReference type="GO" id="GO:0030145">
    <property type="term" value="F:manganese ion binding"/>
    <property type="evidence" value="ECO:0007669"/>
    <property type="project" value="UniProtKB-UniRule"/>
</dbReference>
<dbReference type="InterPro" id="IPR014710">
    <property type="entry name" value="RmlC-like_jellyroll"/>
</dbReference>
<evidence type="ECO:0000256" key="4">
    <source>
        <dbReference type="ARBA" id="ARBA00022525"/>
    </source>
</evidence>
<comment type="caution">
    <text evidence="13">The sequence shown here is derived from an EMBL/GenBank/DDBJ whole genome shotgun (WGS) entry which is preliminary data.</text>
</comment>
<dbReference type="Gene3D" id="2.60.120.10">
    <property type="entry name" value="Jelly Rolls"/>
    <property type="match status" value="1"/>
</dbReference>
<accession>A0AA38C8C2</accession>
<feature type="binding site" evidence="8">
    <location>
        <position position="116"/>
    </location>
    <ligand>
        <name>oxalate</name>
        <dbReference type="ChEBI" id="CHEBI:30623"/>
    </ligand>
</feature>
<organism evidence="13 14">
    <name type="scientific">Taxus chinensis</name>
    <name type="common">Chinese yew</name>
    <name type="synonym">Taxus wallichiana var. chinensis</name>
    <dbReference type="NCBI Taxonomy" id="29808"/>
    <lineage>
        <taxon>Eukaryota</taxon>
        <taxon>Viridiplantae</taxon>
        <taxon>Streptophyta</taxon>
        <taxon>Embryophyta</taxon>
        <taxon>Tracheophyta</taxon>
        <taxon>Spermatophyta</taxon>
        <taxon>Pinopsida</taxon>
        <taxon>Pinidae</taxon>
        <taxon>Conifers II</taxon>
        <taxon>Cupressales</taxon>
        <taxon>Taxaceae</taxon>
        <taxon>Taxus</taxon>
    </lineage>
</organism>
<feature type="binding site" evidence="9">
    <location>
        <position position="160"/>
    </location>
    <ligand>
        <name>Mn(2+)</name>
        <dbReference type="ChEBI" id="CHEBI:29035"/>
    </ligand>
</feature>
<proteinExistence type="inferred from homology"/>
<dbReference type="InterPro" id="IPR019780">
    <property type="entry name" value="Germin_Mn-BS"/>
</dbReference>
<dbReference type="PROSITE" id="PS00725">
    <property type="entry name" value="GERMIN"/>
    <property type="match status" value="1"/>
</dbReference>
<feature type="domain" description="Cupin type-1" evidence="12">
    <location>
        <begin position="80"/>
        <end position="214"/>
    </location>
</feature>
<dbReference type="PANTHER" id="PTHR31238">
    <property type="entry name" value="GERMIN-LIKE PROTEIN SUBFAMILY 3 MEMBER 3"/>
    <property type="match status" value="1"/>
</dbReference>
<evidence type="ECO:0000256" key="1">
    <source>
        <dbReference type="ARBA" id="ARBA00004271"/>
    </source>
</evidence>
<sequence>MDNRMIYYTVGVYVLLCCYSEHRSVMAADSDPLQDFCVADLGSKVLVNGFVCKDPKEVSAEDFFFAGLGIAGDTNNPVLSNVTPANVNQIGGLNTLGISFVRIDYAVGGINPPHTHPRATEVLFLMEGTLFVGFVDTNNTFFSKTLQKGDLFVFPKALVHFQQNVGQENAVAIAGLSSQLPGVQTIANSLFAANPPLPDSVLSKAFRITEKIVQYITAQFKY</sequence>
<dbReference type="FunFam" id="2.60.120.10:FF:000005">
    <property type="entry name" value="Germin-like protein subfamily 1 member 8"/>
    <property type="match status" value="1"/>
</dbReference>
<keyword evidence="6 10" id="KW-1015">Disulfide bond</keyword>
<dbReference type="OMA" id="PCKDAMA"/>
<dbReference type="SUPFAM" id="SSF51182">
    <property type="entry name" value="RmlC-like cupins"/>
    <property type="match status" value="1"/>
</dbReference>
<feature type="binding site" evidence="8">
    <location>
        <position position="121"/>
    </location>
    <ligand>
        <name>oxalate</name>
        <dbReference type="ChEBI" id="CHEBI:30623"/>
    </ligand>
</feature>
<dbReference type="InterPro" id="IPR001929">
    <property type="entry name" value="Germin"/>
</dbReference>
<keyword evidence="7 8" id="KW-0464">Manganese</keyword>
<keyword evidence="5 8" id="KW-0479">Metal-binding</keyword>
<dbReference type="GO" id="GO:0048046">
    <property type="term" value="C:apoplast"/>
    <property type="evidence" value="ECO:0007669"/>
    <property type="project" value="UniProtKB-SubCell"/>
</dbReference>
<evidence type="ECO:0000256" key="8">
    <source>
        <dbReference type="PIRSR" id="PIRSR601929-1"/>
    </source>
</evidence>
<dbReference type="Pfam" id="PF00190">
    <property type="entry name" value="Cupin_1"/>
    <property type="match status" value="1"/>
</dbReference>
<keyword evidence="4 11" id="KW-0964">Secreted</keyword>
<keyword evidence="14" id="KW-1185">Reference proteome</keyword>
<evidence type="ECO:0000256" key="9">
    <source>
        <dbReference type="PIRSR" id="PIRSR601929-2"/>
    </source>
</evidence>
<gene>
    <name evidence="13" type="ORF">KI387_042676</name>
</gene>
<dbReference type="AlphaFoldDB" id="A0AA38C8C2"/>
<feature type="binding site" evidence="9">
    <location>
        <position position="114"/>
    </location>
    <ligand>
        <name>Mn(2+)</name>
        <dbReference type="ChEBI" id="CHEBI:29035"/>
    </ligand>
</feature>
<evidence type="ECO:0000256" key="2">
    <source>
        <dbReference type="ARBA" id="ARBA00007456"/>
    </source>
</evidence>
<dbReference type="CDD" id="cd02241">
    <property type="entry name" value="cupin_OxOx"/>
    <property type="match status" value="1"/>
</dbReference>
<comment type="similarity">
    <text evidence="2 11">Belongs to the germin family.</text>
</comment>
<dbReference type="PRINTS" id="PR00325">
    <property type="entry name" value="GERMIN"/>
</dbReference>
<evidence type="ECO:0000313" key="13">
    <source>
        <dbReference type="EMBL" id="KAH9292132.1"/>
    </source>
</evidence>
<reference evidence="13 14" key="1">
    <citation type="journal article" date="2021" name="Nat. Plants">
        <title>The Taxus genome provides insights into paclitaxel biosynthesis.</title>
        <authorList>
            <person name="Xiong X."/>
            <person name="Gou J."/>
            <person name="Liao Q."/>
            <person name="Li Y."/>
            <person name="Zhou Q."/>
            <person name="Bi G."/>
            <person name="Li C."/>
            <person name="Du R."/>
            <person name="Wang X."/>
            <person name="Sun T."/>
            <person name="Guo L."/>
            <person name="Liang H."/>
            <person name="Lu P."/>
            <person name="Wu Y."/>
            <person name="Zhang Z."/>
            <person name="Ro D.K."/>
            <person name="Shang Y."/>
            <person name="Huang S."/>
            <person name="Yan J."/>
        </authorList>
    </citation>
    <scope>NUCLEOTIDE SEQUENCE [LARGE SCALE GENOMIC DNA]</scope>
    <source>
        <strain evidence="13">Ta-2019</strain>
    </source>
</reference>
<evidence type="ECO:0000259" key="12">
    <source>
        <dbReference type="SMART" id="SM00835"/>
    </source>
</evidence>
<evidence type="ECO:0000256" key="11">
    <source>
        <dbReference type="RuleBase" id="RU366015"/>
    </source>
</evidence>
<evidence type="ECO:0000256" key="5">
    <source>
        <dbReference type="ARBA" id="ARBA00022723"/>
    </source>
</evidence>
<feature type="binding site" evidence="9">
    <location>
        <position position="121"/>
    </location>
    <ligand>
        <name>Mn(2+)</name>
        <dbReference type="ChEBI" id="CHEBI:29035"/>
    </ligand>
</feature>
<dbReference type="InterPro" id="IPR006045">
    <property type="entry name" value="Cupin_1"/>
</dbReference>
<comment type="subcellular location">
    <subcellularLocation>
        <location evidence="1 11">Secreted</location>
        <location evidence="1 11">Extracellular space</location>
        <location evidence="1 11">Apoplast</location>
    </subcellularLocation>
</comment>
<evidence type="ECO:0000256" key="3">
    <source>
        <dbReference type="ARBA" id="ARBA00022523"/>
    </source>
</evidence>
<dbReference type="SMART" id="SM00835">
    <property type="entry name" value="Cupin_1"/>
    <property type="match status" value="1"/>
</dbReference>
<protein>
    <recommendedName>
        <fullName evidence="11">Germin-like protein</fullName>
    </recommendedName>
</protein>
<evidence type="ECO:0000256" key="7">
    <source>
        <dbReference type="ARBA" id="ARBA00023211"/>
    </source>
</evidence>
<dbReference type="EMBL" id="JAHRHJ020003251">
    <property type="protein sequence ID" value="KAH9292132.1"/>
    <property type="molecule type" value="Genomic_DNA"/>
</dbReference>
<feature type="binding site" evidence="8">
    <location>
        <position position="111"/>
    </location>
    <ligand>
        <name>oxalate</name>
        <dbReference type="ChEBI" id="CHEBI:30623"/>
    </ligand>
</feature>
<keyword evidence="3 11" id="KW-0052">Apoplast</keyword>
<name>A0AA38C8C2_TAXCH</name>
<dbReference type="Proteomes" id="UP000824469">
    <property type="component" value="Unassembled WGS sequence"/>
</dbReference>
<evidence type="ECO:0000256" key="10">
    <source>
        <dbReference type="PIRSR" id="PIRSR601929-3"/>
    </source>
</evidence>